<proteinExistence type="inferred from homology"/>
<dbReference type="Gene3D" id="3.50.50.60">
    <property type="entry name" value="FAD/NAD(P)-binding domain"/>
    <property type="match status" value="1"/>
</dbReference>
<dbReference type="SUPFAM" id="SSF51395">
    <property type="entry name" value="FMN-linked oxidoreductases"/>
    <property type="match status" value="1"/>
</dbReference>
<sequence>MDYPMLFSPMNIGPVTIQNRIVMSSMCVGLAEYDGTAGKELADYYEERAAAGVGLIMTECTRINETNCVSHSRMLSMSHDRYIEPFRKVSERVHAHGTKIFVQLFHPGRQNLVVFPTVWRLNEAAGRLLPSYWKLFFRLAGGVDEASLDDPKMVKRMNRWMKPLLAPSAVPCGLGENPIRNQNTVAMTIEQIKTLTAEFIAAAGRAQKAGADGVELHGAHGYLIQQFLSPYTNRRTDEYGGSLENRMRFLQEIIQGIRKECGAGFPISVRLSVEEFYDRIGFPGQGILLEEGVEMAKRLEGFGIDVINVSSGNYDTEQTSCEPISFEPGWRKYLAKAVKDVVRLPVIAANLIRSPEQAEAQLAEGVQDFIAMGRPFLSDPEWAKKAREGRSDEILKCICCLYCMECFRKNILNGKPVSCAVNPRTCRESRYENSPQRDGNGRQIVVAGAGPAGLTAAKELAARDFRVTVLEQNAEPGGQLILAEVPPYKEKIGWFIEELTLLARRQGVRIRYNVEADKKIIDEYQPYAVILATGAEAAAPRIPGSEQDSVVTVTPVLTGEKQYSGKRIAVIGSGMTGLETAEFLLEQGNTVTIIEMADRIAPGAYPTNVRDVLQRLEEGAVTFLPGRRLERIGDGVLHLRRKDGVLETVQTDVTVLAIGVRSRDGLAKECAGHYERLYVIGDVGKPGRIGEATRSAFELARSIR</sequence>
<keyword evidence="6" id="KW-0479">Metal-binding</keyword>
<keyword evidence="4" id="KW-0285">Flavoprotein</keyword>
<evidence type="ECO:0000259" key="11">
    <source>
        <dbReference type="Pfam" id="PF07992"/>
    </source>
</evidence>
<dbReference type="SUPFAM" id="SSF51905">
    <property type="entry name" value="FAD/NAD(P)-binding domain"/>
    <property type="match status" value="1"/>
</dbReference>
<reference evidence="13" key="1">
    <citation type="submission" date="2016-10" db="EMBL/GenBank/DDBJ databases">
        <authorList>
            <person name="Varghese N."/>
            <person name="Submissions S."/>
        </authorList>
    </citation>
    <scope>NUCLEOTIDE SEQUENCE [LARGE SCALE GENOMIC DNA]</scope>
    <source>
        <strain evidence="13">NLAE-zl-G277</strain>
    </source>
</reference>
<dbReference type="GO" id="GO:0046872">
    <property type="term" value="F:metal ion binding"/>
    <property type="evidence" value="ECO:0007669"/>
    <property type="project" value="UniProtKB-KW"/>
</dbReference>
<dbReference type="Pfam" id="PF07992">
    <property type="entry name" value="Pyr_redox_2"/>
    <property type="match status" value="1"/>
</dbReference>
<comment type="cofactor">
    <cofactor evidence="2">
        <name>[4Fe-4S] cluster</name>
        <dbReference type="ChEBI" id="CHEBI:49883"/>
    </cofactor>
</comment>
<evidence type="ECO:0000256" key="1">
    <source>
        <dbReference type="ARBA" id="ARBA00001917"/>
    </source>
</evidence>
<keyword evidence="8" id="KW-0408">Iron</keyword>
<dbReference type="PANTHER" id="PTHR42917:SF2">
    <property type="entry name" value="2,4-DIENOYL-COA REDUCTASE [(2E)-ENOYL-COA-PRODUCING]"/>
    <property type="match status" value="1"/>
</dbReference>
<gene>
    <name evidence="12" type="ORF">SAMN05216313_102276</name>
</gene>
<evidence type="ECO:0000256" key="8">
    <source>
        <dbReference type="ARBA" id="ARBA00023004"/>
    </source>
</evidence>
<keyword evidence="7" id="KW-0560">Oxidoreductase</keyword>
<dbReference type="Gene3D" id="3.40.50.720">
    <property type="entry name" value="NAD(P)-binding Rossmann-like Domain"/>
    <property type="match status" value="1"/>
</dbReference>
<keyword evidence="5" id="KW-0288">FMN</keyword>
<evidence type="ECO:0000313" key="12">
    <source>
        <dbReference type="EMBL" id="SET13964.1"/>
    </source>
</evidence>
<dbReference type="AlphaFoldDB" id="A0A1I0C4E4"/>
<dbReference type="InterPro" id="IPR013785">
    <property type="entry name" value="Aldolase_TIM"/>
</dbReference>
<dbReference type="Gene3D" id="3.20.20.70">
    <property type="entry name" value="Aldolase class I"/>
    <property type="match status" value="1"/>
</dbReference>
<dbReference type="EMBL" id="FOIM01000002">
    <property type="protein sequence ID" value="SET13964.1"/>
    <property type="molecule type" value="Genomic_DNA"/>
</dbReference>
<dbReference type="PANTHER" id="PTHR42917">
    <property type="entry name" value="2,4-DIENOYL-COA REDUCTASE"/>
    <property type="match status" value="1"/>
</dbReference>
<comment type="cofactor">
    <cofactor evidence="1">
        <name>FMN</name>
        <dbReference type="ChEBI" id="CHEBI:58210"/>
    </cofactor>
</comment>
<dbReference type="STRING" id="460384.SAMN05216313_102276"/>
<dbReference type="GO" id="GO:0016491">
    <property type="term" value="F:oxidoreductase activity"/>
    <property type="evidence" value="ECO:0007669"/>
    <property type="project" value="UniProtKB-KW"/>
</dbReference>
<evidence type="ECO:0000256" key="2">
    <source>
        <dbReference type="ARBA" id="ARBA00001966"/>
    </source>
</evidence>
<evidence type="ECO:0000256" key="7">
    <source>
        <dbReference type="ARBA" id="ARBA00023002"/>
    </source>
</evidence>
<evidence type="ECO:0000256" key="6">
    <source>
        <dbReference type="ARBA" id="ARBA00022723"/>
    </source>
</evidence>
<dbReference type="InterPro" id="IPR023753">
    <property type="entry name" value="FAD/NAD-binding_dom"/>
</dbReference>
<feature type="domain" description="NADH:flavin oxidoreductase/NADH oxidase N-terminal" evidence="10">
    <location>
        <begin position="173"/>
        <end position="393"/>
    </location>
</feature>
<dbReference type="Proteomes" id="UP000198508">
    <property type="component" value="Unassembled WGS sequence"/>
</dbReference>
<keyword evidence="13" id="KW-1185">Reference proteome</keyword>
<keyword evidence="9" id="KW-0411">Iron-sulfur</keyword>
<comment type="similarity">
    <text evidence="3">In the N-terminal section; belongs to the NADH:flavin oxidoreductase/NADH oxidase family.</text>
</comment>
<dbReference type="GO" id="GO:0010181">
    <property type="term" value="F:FMN binding"/>
    <property type="evidence" value="ECO:0007669"/>
    <property type="project" value="InterPro"/>
</dbReference>
<dbReference type="PRINTS" id="PR00469">
    <property type="entry name" value="PNDRDTASEII"/>
</dbReference>
<dbReference type="CDD" id="cd02803">
    <property type="entry name" value="OYE_like_FMN_family"/>
    <property type="match status" value="1"/>
</dbReference>
<dbReference type="InterPro" id="IPR051793">
    <property type="entry name" value="NADH:flavin_oxidoreductase"/>
</dbReference>
<dbReference type="PRINTS" id="PR00368">
    <property type="entry name" value="FADPNR"/>
</dbReference>
<evidence type="ECO:0000256" key="5">
    <source>
        <dbReference type="ARBA" id="ARBA00022643"/>
    </source>
</evidence>
<evidence type="ECO:0000256" key="4">
    <source>
        <dbReference type="ARBA" id="ARBA00022630"/>
    </source>
</evidence>
<organism evidence="12 13">
    <name type="scientific">Enterocloster lavalensis</name>
    <dbReference type="NCBI Taxonomy" id="460384"/>
    <lineage>
        <taxon>Bacteria</taxon>
        <taxon>Bacillati</taxon>
        <taxon>Bacillota</taxon>
        <taxon>Clostridia</taxon>
        <taxon>Lachnospirales</taxon>
        <taxon>Lachnospiraceae</taxon>
        <taxon>Enterocloster</taxon>
    </lineage>
</organism>
<feature type="domain" description="NADH:flavin oxidoreductase/NADH oxidase N-terminal" evidence="10">
    <location>
        <begin position="6"/>
        <end position="110"/>
    </location>
</feature>
<evidence type="ECO:0000256" key="9">
    <source>
        <dbReference type="ARBA" id="ARBA00023014"/>
    </source>
</evidence>
<protein>
    <submittedName>
        <fullName evidence="12">2,4-dienoyl-CoA reductase</fullName>
    </submittedName>
</protein>
<name>A0A1I0C4E4_9FIRM</name>
<accession>A0A1I0C4E4</accession>
<feature type="domain" description="FAD/NAD(P)-binding" evidence="11">
    <location>
        <begin position="443"/>
        <end position="671"/>
    </location>
</feature>
<dbReference type="InterPro" id="IPR001155">
    <property type="entry name" value="OxRdtase_FMN_N"/>
</dbReference>
<evidence type="ECO:0000313" key="13">
    <source>
        <dbReference type="Proteomes" id="UP000198508"/>
    </source>
</evidence>
<dbReference type="InterPro" id="IPR036188">
    <property type="entry name" value="FAD/NAD-bd_sf"/>
</dbReference>
<evidence type="ECO:0000256" key="3">
    <source>
        <dbReference type="ARBA" id="ARBA00011048"/>
    </source>
</evidence>
<dbReference type="GO" id="GO:0051536">
    <property type="term" value="F:iron-sulfur cluster binding"/>
    <property type="evidence" value="ECO:0007669"/>
    <property type="project" value="UniProtKB-KW"/>
</dbReference>
<dbReference type="RefSeq" id="WP_092360872.1">
    <property type="nucleotide sequence ID" value="NZ_DAINWJ010000186.1"/>
</dbReference>
<evidence type="ECO:0000259" key="10">
    <source>
        <dbReference type="Pfam" id="PF00724"/>
    </source>
</evidence>
<dbReference type="Pfam" id="PF00724">
    <property type="entry name" value="Oxidored_FMN"/>
    <property type="match status" value="2"/>
</dbReference>